<dbReference type="Proteomes" id="UP000240535">
    <property type="component" value="Unassembled WGS sequence"/>
</dbReference>
<evidence type="ECO:0000313" key="12">
    <source>
        <dbReference type="EMBL" id="PSM52015.1"/>
    </source>
</evidence>
<dbReference type="Pfam" id="PF08238">
    <property type="entry name" value="Sel1"/>
    <property type="match status" value="4"/>
</dbReference>
<keyword evidence="11" id="KW-0732">Signal</keyword>
<evidence type="ECO:0000256" key="8">
    <source>
        <dbReference type="ARBA" id="ARBA00022803"/>
    </source>
</evidence>
<dbReference type="InterPro" id="IPR019734">
    <property type="entry name" value="TPR_rpt"/>
</dbReference>
<keyword evidence="13" id="KW-1185">Reference proteome</keyword>
<evidence type="ECO:0000256" key="5">
    <source>
        <dbReference type="ARBA" id="ARBA00022525"/>
    </source>
</evidence>
<reference evidence="13" key="1">
    <citation type="submission" date="2017-10" db="EMBL/GenBank/DDBJ databases">
        <title>Campylobacter species from seals.</title>
        <authorList>
            <person name="Gilbert M.J."/>
            <person name="Zomer A.L."/>
            <person name="Timmerman A.J."/>
            <person name="Duim B."/>
            <person name="Wagenaar J.A."/>
        </authorList>
    </citation>
    <scope>NUCLEOTIDE SEQUENCE [LARGE SCALE GENOMIC DNA]</scope>
    <source>
        <strain evidence="13">17S00004-5</strain>
    </source>
</reference>
<dbReference type="GO" id="GO:0008800">
    <property type="term" value="F:beta-lactamase activity"/>
    <property type="evidence" value="ECO:0007669"/>
    <property type="project" value="UniProtKB-EC"/>
</dbReference>
<dbReference type="EMBL" id="PDHH01000004">
    <property type="protein sequence ID" value="PSM52015.1"/>
    <property type="molecule type" value="Genomic_DNA"/>
</dbReference>
<accession>A0A2P8R0I8</accession>
<gene>
    <name evidence="12" type="ORF">CQ405_05475</name>
</gene>
<dbReference type="SUPFAM" id="SSF81901">
    <property type="entry name" value="HCP-like"/>
    <property type="match status" value="2"/>
</dbReference>
<dbReference type="EC" id="3.5.2.6" evidence="4"/>
<dbReference type="InterPro" id="IPR040239">
    <property type="entry name" value="HcpB-like"/>
</dbReference>
<keyword evidence="8" id="KW-0802">TPR repeat</keyword>
<dbReference type="PANTHER" id="PTHR13891:SF1">
    <property type="entry name" value="CYTOCHROME C OXIDASE ASSEMBLY FACTOR 7"/>
    <property type="match status" value="1"/>
</dbReference>
<evidence type="ECO:0000256" key="6">
    <source>
        <dbReference type="ARBA" id="ARBA00022737"/>
    </source>
</evidence>
<keyword evidence="7" id="KW-0378">Hydrolase</keyword>
<dbReference type="GO" id="GO:0005576">
    <property type="term" value="C:extracellular region"/>
    <property type="evidence" value="ECO:0007669"/>
    <property type="project" value="UniProtKB-SubCell"/>
</dbReference>
<protein>
    <recommendedName>
        <fullName evidence="4">beta-lactamase</fullName>
        <ecNumber evidence="4">3.5.2.6</ecNumber>
    </recommendedName>
</protein>
<dbReference type="Gene3D" id="1.25.40.10">
    <property type="entry name" value="Tetratricopeptide repeat domain"/>
    <property type="match status" value="1"/>
</dbReference>
<dbReference type="PANTHER" id="PTHR13891">
    <property type="entry name" value="CYTOCHROME C OXIDASE ASSEMBLY FACTOR 7"/>
    <property type="match status" value="1"/>
</dbReference>
<evidence type="ECO:0000256" key="4">
    <source>
        <dbReference type="ARBA" id="ARBA00012865"/>
    </source>
</evidence>
<evidence type="ECO:0000256" key="7">
    <source>
        <dbReference type="ARBA" id="ARBA00022801"/>
    </source>
</evidence>
<comment type="caution">
    <text evidence="12">The sequence shown here is derived from an EMBL/GenBank/DDBJ whole genome shotgun (WGS) entry which is preliminary data.</text>
</comment>
<feature type="chain" id="PRO_5039937574" description="beta-lactamase" evidence="11">
    <location>
        <begin position="21"/>
        <end position="283"/>
    </location>
</feature>
<organism evidence="12 13">
    <name type="scientific">Campylobacter blaseri</name>
    <dbReference type="NCBI Taxonomy" id="2042961"/>
    <lineage>
        <taxon>Bacteria</taxon>
        <taxon>Pseudomonadati</taxon>
        <taxon>Campylobacterota</taxon>
        <taxon>Epsilonproteobacteria</taxon>
        <taxon>Campylobacterales</taxon>
        <taxon>Campylobacteraceae</taxon>
        <taxon>Campylobacter</taxon>
    </lineage>
</organism>
<keyword evidence="9" id="KW-1015">Disulfide bond</keyword>
<evidence type="ECO:0000256" key="1">
    <source>
        <dbReference type="ARBA" id="ARBA00001526"/>
    </source>
</evidence>
<dbReference type="InterPro" id="IPR006597">
    <property type="entry name" value="Sel1-like"/>
</dbReference>
<evidence type="ECO:0000256" key="9">
    <source>
        <dbReference type="ARBA" id="ARBA00023157"/>
    </source>
</evidence>
<dbReference type="RefSeq" id="WP_106871507.1">
    <property type="nucleotide sequence ID" value="NZ_CP053841.1"/>
</dbReference>
<evidence type="ECO:0000256" key="11">
    <source>
        <dbReference type="SAM" id="SignalP"/>
    </source>
</evidence>
<comment type="catalytic activity">
    <reaction evidence="1">
        <text>a beta-lactam + H2O = a substituted beta-amino acid</text>
        <dbReference type="Rhea" id="RHEA:20401"/>
        <dbReference type="ChEBI" id="CHEBI:15377"/>
        <dbReference type="ChEBI" id="CHEBI:35627"/>
        <dbReference type="ChEBI" id="CHEBI:140347"/>
        <dbReference type="EC" id="3.5.2.6"/>
    </reaction>
</comment>
<dbReference type="SMART" id="SM00671">
    <property type="entry name" value="SEL1"/>
    <property type="match status" value="6"/>
</dbReference>
<evidence type="ECO:0000313" key="13">
    <source>
        <dbReference type="Proteomes" id="UP000240535"/>
    </source>
</evidence>
<keyword evidence="6" id="KW-0677">Repeat</keyword>
<comment type="similarity">
    <text evidence="3">Belongs to the hcp beta-lactamase family.</text>
</comment>
<sequence length="283" mass="32791">MKQILTLIFMFFIFANLAFTNDTNKILNNKSDIKNSYNLTNLLSPYLDCNLGDFEIYIKECSKNKNAKSCFTLGSCLYIGGVRNLSHKDGSVCLEQFNEACKYNNAKGCLMSAIMLDDSNMTQKAFTYYKKACELDTKFCTELGHIYFKQGDYNMALKYHEISCNNNSFYACASLGNIYDIKLNDQINANKNYKKACDNGVKEGCQNLGFYHYNKTCKNNECKNYDKDFEMAIKYFTKGCDDLNYYKSCYYLANLYRFKNSEKSKFYFKKASDSTIKDEIKNF</sequence>
<keyword evidence="10" id="KW-0046">Antibiotic resistance</keyword>
<proteinExistence type="inferred from homology"/>
<feature type="signal peptide" evidence="11">
    <location>
        <begin position="1"/>
        <end position="20"/>
    </location>
</feature>
<comment type="subcellular location">
    <subcellularLocation>
        <location evidence="2">Secreted</location>
    </subcellularLocation>
</comment>
<keyword evidence="5" id="KW-0964">Secreted</keyword>
<evidence type="ECO:0000256" key="3">
    <source>
        <dbReference type="ARBA" id="ARBA00008486"/>
    </source>
</evidence>
<dbReference type="Pfam" id="PF13181">
    <property type="entry name" value="TPR_8"/>
    <property type="match status" value="1"/>
</dbReference>
<evidence type="ECO:0000256" key="10">
    <source>
        <dbReference type="ARBA" id="ARBA00023251"/>
    </source>
</evidence>
<dbReference type="AlphaFoldDB" id="A0A2P8R0I8"/>
<evidence type="ECO:0000256" key="2">
    <source>
        <dbReference type="ARBA" id="ARBA00004613"/>
    </source>
</evidence>
<dbReference type="OrthoDB" id="5354181at2"/>
<dbReference type="InterPro" id="IPR011990">
    <property type="entry name" value="TPR-like_helical_dom_sf"/>
</dbReference>
<dbReference type="GO" id="GO:0046677">
    <property type="term" value="P:response to antibiotic"/>
    <property type="evidence" value="ECO:0007669"/>
    <property type="project" value="UniProtKB-KW"/>
</dbReference>
<name>A0A2P8R0I8_9BACT</name>